<keyword evidence="1" id="KW-0732">Signal</keyword>
<dbReference type="AlphaFoldDB" id="A0A1N6TY43"/>
<dbReference type="STRING" id="1077936.SAMN05421545_0572"/>
<feature type="signal peptide" evidence="1">
    <location>
        <begin position="1"/>
        <end position="24"/>
    </location>
</feature>
<dbReference type="RefSeq" id="WP_007653485.1">
    <property type="nucleotide sequence ID" value="NZ_FTNM01000001.1"/>
</dbReference>
<evidence type="ECO:0000313" key="2">
    <source>
        <dbReference type="EMBL" id="SIQ58295.1"/>
    </source>
</evidence>
<accession>A0A1N6TY43</accession>
<organism evidence="2 3">
    <name type="scientific">Pontibacter lucknowensis</name>
    <dbReference type="NCBI Taxonomy" id="1077936"/>
    <lineage>
        <taxon>Bacteria</taxon>
        <taxon>Pseudomonadati</taxon>
        <taxon>Bacteroidota</taxon>
        <taxon>Cytophagia</taxon>
        <taxon>Cytophagales</taxon>
        <taxon>Hymenobacteraceae</taxon>
        <taxon>Pontibacter</taxon>
    </lineage>
</organism>
<feature type="chain" id="PRO_5009938590" description="Lipocalin-like domain-containing protein" evidence="1">
    <location>
        <begin position="25"/>
        <end position="152"/>
    </location>
</feature>
<protein>
    <recommendedName>
        <fullName evidence="4">Lipocalin-like domain-containing protein</fullName>
    </recommendedName>
</protein>
<dbReference type="PROSITE" id="PS51257">
    <property type="entry name" value="PROKAR_LIPOPROTEIN"/>
    <property type="match status" value="1"/>
</dbReference>
<evidence type="ECO:0008006" key="4">
    <source>
        <dbReference type="Google" id="ProtNLM"/>
    </source>
</evidence>
<keyword evidence="3" id="KW-1185">Reference proteome</keyword>
<sequence length="152" mass="17325">MKKIWGLAAMATILLGLATGCAKSDEDMQPVTKENGLRESVQGKWRIERVNNKLCRGGTCTSVMYTGTANDYFEFKPDSAYLQRASMQSSNSVYRDSFKADYSQPNSFVLSNFGWSARFRVMHRDQRLLVLEGIYYGSDPSAIFTDTYYLYR</sequence>
<name>A0A1N6TY43_9BACT</name>
<dbReference type="EMBL" id="FTNM01000001">
    <property type="protein sequence ID" value="SIQ58295.1"/>
    <property type="molecule type" value="Genomic_DNA"/>
</dbReference>
<dbReference type="Proteomes" id="UP000185924">
    <property type="component" value="Unassembled WGS sequence"/>
</dbReference>
<evidence type="ECO:0000313" key="3">
    <source>
        <dbReference type="Proteomes" id="UP000185924"/>
    </source>
</evidence>
<reference evidence="3" key="1">
    <citation type="submission" date="2017-01" db="EMBL/GenBank/DDBJ databases">
        <authorList>
            <person name="Varghese N."/>
            <person name="Submissions S."/>
        </authorList>
    </citation>
    <scope>NUCLEOTIDE SEQUENCE [LARGE SCALE GENOMIC DNA]</scope>
    <source>
        <strain evidence="3">DM9</strain>
    </source>
</reference>
<proteinExistence type="predicted"/>
<gene>
    <name evidence="2" type="ORF">SAMN05421545_0572</name>
</gene>
<evidence type="ECO:0000256" key="1">
    <source>
        <dbReference type="SAM" id="SignalP"/>
    </source>
</evidence>